<evidence type="ECO:0000259" key="2">
    <source>
        <dbReference type="SMART" id="SM00496"/>
    </source>
</evidence>
<sequence length="87" mass="9839">MIKIDGGWKFTSEEKEKLTGPNNHMYGKTHTLEARQKIGDSRKGKSSWNKGIPRKKSTKLKISLSKKGKPTWNKGRKSSLKTRAKVA</sequence>
<evidence type="ECO:0000256" key="1">
    <source>
        <dbReference type="SAM" id="MobiDB-lite"/>
    </source>
</evidence>
<feature type="compositionally biased region" description="Basic residues" evidence="1">
    <location>
        <begin position="52"/>
        <end position="87"/>
    </location>
</feature>
<dbReference type="Pfam" id="PF07460">
    <property type="entry name" value="NUMOD3"/>
    <property type="match status" value="2"/>
</dbReference>
<dbReference type="AlphaFoldDB" id="X1GZM1"/>
<proteinExistence type="predicted"/>
<dbReference type="SUPFAM" id="SSF64496">
    <property type="entry name" value="DNA-binding domain of intron-encoded endonucleases"/>
    <property type="match status" value="1"/>
</dbReference>
<feature type="non-terminal residue" evidence="3">
    <location>
        <position position="87"/>
    </location>
</feature>
<accession>X1GZM1</accession>
<feature type="compositionally biased region" description="Basic and acidic residues" evidence="1">
    <location>
        <begin position="30"/>
        <end position="43"/>
    </location>
</feature>
<evidence type="ECO:0000313" key="3">
    <source>
        <dbReference type="EMBL" id="GAH47049.1"/>
    </source>
</evidence>
<protein>
    <recommendedName>
        <fullName evidence="2">Nuclease associated modular domain-containing protein</fullName>
    </recommendedName>
</protein>
<feature type="region of interest" description="Disordered" evidence="1">
    <location>
        <begin position="1"/>
        <end position="87"/>
    </location>
</feature>
<reference evidence="3" key="1">
    <citation type="journal article" date="2014" name="Front. Microbiol.">
        <title>High frequency of phylogenetically diverse reductive dehalogenase-homologous genes in deep subseafloor sedimentary metagenomes.</title>
        <authorList>
            <person name="Kawai M."/>
            <person name="Futagami T."/>
            <person name="Toyoda A."/>
            <person name="Takaki Y."/>
            <person name="Nishi S."/>
            <person name="Hori S."/>
            <person name="Arai W."/>
            <person name="Tsubouchi T."/>
            <person name="Morono Y."/>
            <person name="Uchiyama I."/>
            <person name="Ito T."/>
            <person name="Fujiyama A."/>
            <person name="Inagaki F."/>
            <person name="Takami H."/>
        </authorList>
    </citation>
    <scope>NUCLEOTIDE SEQUENCE</scope>
    <source>
        <strain evidence="3">Expedition CK06-06</strain>
    </source>
</reference>
<comment type="caution">
    <text evidence="3">The sequence shown here is derived from an EMBL/GenBank/DDBJ whole genome shotgun (WGS) entry which is preliminary data.</text>
</comment>
<dbReference type="EMBL" id="BARU01007723">
    <property type="protein sequence ID" value="GAH47049.1"/>
    <property type="molecule type" value="Genomic_DNA"/>
</dbReference>
<gene>
    <name evidence="3" type="ORF">S03H2_15212</name>
</gene>
<feature type="domain" description="Nuclease associated modular" evidence="2">
    <location>
        <begin position="50"/>
        <end position="66"/>
    </location>
</feature>
<dbReference type="SMART" id="SM00496">
    <property type="entry name" value="IENR2"/>
    <property type="match status" value="2"/>
</dbReference>
<feature type="domain" description="Nuclease associated modular" evidence="2">
    <location>
        <begin position="26"/>
        <end position="42"/>
    </location>
</feature>
<dbReference type="GO" id="GO:0003677">
    <property type="term" value="F:DNA binding"/>
    <property type="evidence" value="ECO:0007669"/>
    <property type="project" value="InterPro"/>
</dbReference>
<name>X1GZM1_9ZZZZ</name>
<dbReference type="InterPro" id="IPR003611">
    <property type="entry name" value="NUMOD3"/>
</dbReference>
<organism evidence="3">
    <name type="scientific">marine sediment metagenome</name>
    <dbReference type="NCBI Taxonomy" id="412755"/>
    <lineage>
        <taxon>unclassified sequences</taxon>
        <taxon>metagenomes</taxon>
        <taxon>ecological metagenomes</taxon>
    </lineage>
</organism>